<dbReference type="InterPro" id="IPR051534">
    <property type="entry name" value="CBASS_pafABC_assoc_protein"/>
</dbReference>
<dbReference type="Proteomes" id="UP000319004">
    <property type="component" value="Chromosome"/>
</dbReference>
<dbReference type="InterPro" id="IPR036388">
    <property type="entry name" value="WH-like_DNA-bd_sf"/>
</dbReference>
<organism evidence="3 4">
    <name type="scientific">Stieleria neptunia</name>
    <dbReference type="NCBI Taxonomy" id="2527979"/>
    <lineage>
        <taxon>Bacteria</taxon>
        <taxon>Pseudomonadati</taxon>
        <taxon>Planctomycetota</taxon>
        <taxon>Planctomycetia</taxon>
        <taxon>Pirellulales</taxon>
        <taxon>Pirellulaceae</taxon>
        <taxon>Stieleria</taxon>
    </lineage>
</organism>
<dbReference type="RefSeq" id="WP_145384434.1">
    <property type="nucleotide sequence ID" value="NZ_CP037423.1"/>
</dbReference>
<reference evidence="3 4" key="1">
    <citation type="submission" date="2019-03" db="EMBL/GenBank/DDBJ databases">
        <title>Deep-cultivation of Planctomycetes and their phenomic and genomic characterization uncovers novel biology.</title>
        <authorList>
            <person name="Wiegand S."/>
            <person name="Jogler M."/>
            <person name="Boedeker C."/>
            <person name="Pinto D."/>
            <person name="Vollmers J."/>
            <person name="Rivas-Marin E."/>
            <person name="Kohn T."/>
            <person name="Peeters S.H."/>
            <person name="Heuer A."/>
            <person name="Rast P."/>
            <person name="Oberbeckmann S."/>
            <person name="Bunk B."/>
            <person name="Jeske O."/>
            <person name="Meyerdierks A."/>
            <person name="Storesund J.E."/>
            <person name="Kallscheuer N."/>
            <person name="Luecker S."/>
            <person name="Lage O.M."/>
            <person name="Pohl T."/>
            <person name="Merkel B.J."/>
            <person name="Hornburger P."/>
            <person name="Mueller R.-W."/>
            <person name="Bruemmer F."/>
            <person name="Labrenz M."/>
            <person name="Spormann A.M."/>
            <person name="Op den Camp H."/>
            <person name="Overmann J."/>
            <person name="Amann R."/>
            <person name="Jetten M.S.M."/>
            <person name="Mascher T."/>
            <person name="Medema M.H."/>
            <person name="Devos D.P."/>
            <person name="Kaster A.-K."/>
            <person name="Ovreas L."/>
            <person name="Rohde M."/>
            <person name="Galperin M.Y."/>
            <person name="Jogler C."/>
        </authorList>
    </citation>
    <scope>NUCLEOTIDE SEQUENCE [LARGE SCALE GENOMIC DNA]</scope>
    <source>
        <strain evidence="3 4">Enr13</strain>
    </source>
</reference>
<dbReference type="OrthoDB" id="9767131at2"/>
<proteinExistence type="predicted"/>
<feature type="domain" description="WYL" evidence="2">
    <location>
        <begin position="138"/>
        <end position="203"/>
    </location>
</feature>
<keyword evidence="4" id="KW-1185">Reference proteome</keyword>
<sequence length="231" mass="26148">MRRADRLFRIVEYLKSRREVVTGEELAGEMEIGVRTIYRDVADLRSSGVPIVGEAGVGYLLSRDYVVKPLMFDTEELDALTLGAQMVESWGDAAIARSARRALDKITAVLPDALAEDAKLLAAYACASRGKPPIAIDLAALRRAVRSKHWVEICYTDQARKKSQRRVRPLCLVFTAPVWLLAAWCETRGDFREFRVDRITSMKITNQQFRNEAGKTLKDLQQQKQREFSQG</sequence>
<dbReference type="Pfam" id="PF08279">
    <property type="entry name" value="HTH_11"/>
    <property type="match status" value="1"/>
</dbReference>
<name>A0A518HIA8_9BACT</name>
<evidence type="ECO:0000259" key="1">
    <source>
        <dbReference type="Pfam" id="PF08279"/>
    </source>
</evidence>
<dbReference type="PROSITE" id="PS52050">
    <property type="entry name" value="WYL"/>
    <property type="match status" value="1"/>
</dbReference>
<dbReference type="Pfam" id="PF13280">
    <property type="entry name" value="WYL"/>
    <property type="match status" value="1"/>
</dbReference>
<dbReference type="PANTHER" id="PTHR34580:SF3">
    <property type="entry name" value="PROTEIN PAFB"/>
    <property type="match status" value="1"/>
</dbReference>
<gene>
    <name evidence="3" type="ORF">Enr13x_03830</name>
</gene>
<dbReference type="InterPro" id="IPR013196">
    <property type="entry name" value="HTH_11"/>
</dbReference>
<dbReference type="PANTHER" id="PTHR34580">
    <property type="match status" value="1"/>
</dbReference>
<dbReference type="InterPro" id="IPR036390">
    <property type="entry name" value="WH_DNA-bd_sf"/>
</dbReference>
<dbReference type="SUPFAM" id="SSF46785">
    <property type="entry name" value="Winged helix' DNA-binding domain"/>
    <property type="match status" value="1"/>
</dbReference>
<dbReference type="EMBL" id="CP037423">
    <property type="protein sequence ID" value="QDV40577.1"/>
    <property type="molecule type" value="Genomic_DNA"/>
</dbReference>
<dbReference type="Gene3D" id="1.10.10.10">
    <property type="entry name" value="Winged helix-like DNA-binding domain superfamily/Winged helix DNA-binding domain"/>
    <property type="match status" value="1"/>
</dbReference>
<dbReference type="AlphaFoldDB" id="A0A518HIA8"/>
<accession>A0A518HIA8</accession>
<dbReference type="KEGG" id="snep:Enr13x_03830"/>
<evidence type="ECO:0000313" key="4">
    <source>
        <dbReference type="Proteomes" id="UP000319004"/>
    </source>
</evidence>
<evidence type="ECO:0000259" key="2">
    <source>
        <dbReference type="Pfam" id="PF13280"/>
    </source>
</evidence>
<protein>
    <submittedName>
        <fullName evidence="3">HTH domain protein</fullName>
    </submittedName>
</protein>
<dbReference type="InterPro" id="IPR026881">
    <property type="entry name" value="WYL_dom"/>
</dbReference>
<feature type="domain" description="Helix-turn-helix type 11" evidence="1">
    <location>
        <begin position="6"/>
        <end position="59"/>
    </location>
</feature>
<evidence type="ECO:0000313" key="3">
    <source>
        <dbReference type="EMBL" id="QDV40577.1"/>
    </source>
</evidence>